<dbReference type="PANTHER" id="PTHR31751:SF44">
    <property type="entry name" value="SI:CH211-211K8.4-RELATED"/>
    <property type="match status" value="1"/>
</dbReference>
<dbReference type="EMBL" id="CACRXK020003091">
    <property type="protein sequence ID" value="CAB3997413.1"/>
    <property type="molecule type" value="Genomic_DNA"/>
</dbReference>
<evidence type="ECO:0000313" key="2">
    <source>
        <dbReference type="EMBL" id="CAB3997413.1"/>
    </source>
</evidence>
<evidence type="ECO:0000256" key="1">
    <source>
        <dbReference type="SAM" id="MobiDB-lite"/>
    </source>
</evidence>
<feature type="compositionally biased region" description="Acidic residues" evidence="1">
    <location>
        <begin position="124"/>
        <end position="144"/>
    </location>
</feature>
<organism evidence="2 3">
    <name type="scientific">Paramuricea clavata</name>
    <name type="common">Red gorgonian</name>
    <name type="synonym">Violescent sea-whip</name>
    <dbReference type="NCBI Taxonomy" id="317549"/>
    <lineage>
        <taxon>Eukaryota</taxon>
        <taxon>Metazoa</taxon>
        <taxon>Cnidaria</taxon>
        <taxon>Anthozoa</taxon>
        <taxon>Octocorallia</taxon>
        <taxon>Malacalcyonacea</taxon>
        <taxon>Plexauridae</taxon>
        <taxon>Paramuricea</taxon>
    </lineage>
</organism>
<feature type="region of interest" description="Disordered" evidence="1">
    <location>
        <begin position="120"/>
        <end position="174"/>
    </location>
</feature>
<dbReference type="PANTHER" id="PTHR31751">
    <property type="entry name" value="SI:CH211-108C17.2-RELATED-RELATED"/>
    <property type="match status" value="1"/>
</dbReference>
<reference evidence="2" key="1">
    <citation type="submission" date="2020-04" db="EMBL/GenBank/DDBJ databases">
        <authorList>
            <person name="Alioto T."/>
            <person name="Alioto T."/>
            <person name="Gomez Garrido J."/>
        </authorList>
    </citation>
    <scope>NUCLEOTIDE SEQUENCE</scope>
    <source>
        <strain evidence="2">A484AB</strain>
    </source>
</reference>
<feature type="region of interest" description="Disordered" evidence="1">
    <location>
        <begin position="1"/>
        <end position="74"/>
    </location>
</feature>
<dbReference type="Proteomes" id="UP001152795">
    <property type="component" value="Unassembled WGS sequence"/>
</dbReference>
<protein>
    <submittedName>
        <fullName evidence="2">Uncharacterized protein</fullName>
    </submittedName>
</protein>
<gene>
    <name evidence="2" type="ORF">PACLA_8A018241</name>
</gene>
<comment type="caution">
    <text evidence="2">The sequence shown here is derived from an EMBL/GenBank/DDBJ whole genome shotgun (WGS) entry which is preliminary data.</text>
</comment>
<proteinExistence type="predicted"/>
<feature type="compositionally biased region" description="Polar residues" evidence="1">
    <location>
        <begin position="29"/>
        <end position="41"/>
    </location>
</feature>
<feature type="region of interest" description="Disordered" evidence="1">
    <location>
        <begin position="344"/>
        <end position="369"/>
    </location>
</feature>
<name>A0A6S7GZ45_PARCT</name>
<keyword evidence="3" id="KW-1185">Reference proteome</keyword>
<dbReference type="OrthoDB" id="6141328at2759"/>
<evidence type="ECO:0000313" key="3">
    <source>
        <dbReference type="Proteomes" id="UP001152795"/>
    </source>
</evidence>
<dbReference type="AlphaFoldDB" id="A0A6S7GZ45"/>
<sequence length="369" mass="41891">MKLLSARDRRHSVINAKRSSTLLKEEGEPSTSTEQGETSTMAEVLYTDKGEPSTSTLADQDEPSTWPGPSGTEDTFVQAIDQTSTRDNTKDGWCQTVEVACKNCTKLKSELLRLKQTIHTTREDSDDDAGDTDSEDDSNDDDLLEPSSQTETEEEPMMVDETVSSDTEPEDENVTYGKSIFASNKNLMMEPKFVVFLSQLLELFKVCATCKKPDVLVEVKEFGTMVQVETTCNNKRCSERNIVWKSQPLMPGTLTSAGNLLLSFAILVAGGSASKTIRIFEHMGLGCRAFRLVLAMEKKQKEAERSRRNRRKRKSEFERYKEFYEYAYEYSTENNMPFVQEFEAKRQRRQQQEETVIEPMARRATTGDE</sequence>
<accession>A0A6S7GZ45</accession>